<feature type="compositionally biased region" description="Polar residues" evidence="1">
    <location>
        <begin position="30"/>
        <end position="49"/>
    </location>
</feature>
<accession>A0A5B7GN66</accession>
<feature type="region of interest" description="Disordered" evidence="1">
    <location>
        <begin position="30"/>
        <end position="89"/>
    </location>
</feature>
<dbReference type="EMBL" id="VSRR010015902">
    <property type="protein sequence ID" value="MPC58687.1"/>
    <property type="molecule type" value="Genomic_DNA"/>
</dbReference>
<evidence type="ECO:0000313" key="2">
    <source>
        <dbReference type="EMBL" id="MPC58687.1"/>
    </source>
</evidence>
<gene>
    <name evidence="2" type="ORF">E2C01_052694</name>
</gene>
<keyword evidence="3" id="KW-1185">Reference proteome</keyword>
<evidence type="ECO:0000313" key="3">
    <source>
        <dbReference type="Proteomes" id="UP000324222"/>
    </source>
</evidence>
<comment type="caution">
    <text evidence="2">The sequence shown here is derived from an EMBL/GenBank/DDBJ whole genome shotgun (WGS) entry which is preliminary data.</text>
</comment>
<evidence type="ECO:0000256" key="1">
    <source>
        <dbReference type="SAM" id="MobiDB-lite"/>
    </source>
</evidence>
<organism evidence="2 3">
    <name type="scientific">Portunus trituberculatus</name>
    <name type="common">Swimming crab</name>
    <name type="synonym">Neptunus trituberculatus</name>
    <dbReference type="NCBI Taxonomy" id="210409"/>
    <lineage>
        <taxon>Eukaryota</taxon>
        <taxon>Metazoa</taxon>
        <taxon>Ecdysozoa</taxon>
        <taxon>Arthropoda</taxon>
        <taxon>Crustacea</taxon>
        <taxon>Multicrustacea</taxon>
        <taxon>Malacostraca</taxon>
        <taxon>Eumalacostraca</taxon>
        <taxon>Eucarida</taxon>
        <taxon>Decapoda</taxon>
        <taxon>Pleocyemata</taxon>
        <taxon>Brachyura</taxon>
        <taxon>Eubrachyura</taxon>
        <taxon>Portunoidea</taxon>
        <taxon>Portunidae</taxon>
        <taxon>Portuninae</taxon>
        <taxon>Portunus</taxon>
    </lineage>
</organism>
<name>A0A5B7GN66_PORTR</name>
<proteinExistence type="predicted"/>
<reference evidence="2 3" key="1">
    <citation type="submission" date="2019-05" db="EMBL/GenBank/DDBJ databases">
        <title>Another draft genome of Portunus trituberculatus and its Hox gene families provides insights of decapod evolution.</title>
        <authorList>
            <person name="Jeong J.-H."/>
            <person name="Song I."/>
            <person name="Kim S."/>
            <person name="Choi T."/>
            <person name="Kim D."/>
            <person name="Ryu S."/>
            <person name="Kim W."/>
        </authorList>
    </citation>
    <scope>NUCLEOTIDE SEQUENCE [LARGE SCALE GENOMIC DNA]</scope>
    <source>
        <tissue evidence="2">Muscle</tissue>
    </source>
</reference>
<dbReference type="AlphaFoldDB" id="A0A5B7GN66"/>
<dbReference type="Proteomes" id="UP000324222">
    <property type="component" value="Unassembled WGS sequence"/>
</dbReference>
<sequence length="115" mass="12603">MVRTASRSPGVPARHGLRHRRVWATAALTYGSQPSHKTSSAHQPQQDTTLPFAPRQRGTSAWPRPATEPQLSLLKGGSKTARQRPSKVKDAATITLLAEHRLYLPRQSEAAADHP</sequence>
<protein>
    <submittedName>
        <fullName evidence="2">Uncharacterized protein</fullName>
    </submittedName>
</protein>